<evidence type="ECO:0000256" key="11">
    <source>
        <dbReference type="ARBA" id="ARBA00023277"/>
    </source>
</evidence>
<keyword evidence="11" id="KW-0119">Carbohydrate metabolism</keyword>
<dbReference type="GO" id="GO:0005576">
    <property type="term" value="C:extracellular region"/>
    <property type="evidence" value="ECO:0007669"/>
    <property type="project" value="UniProtKB-SubCell"/>
</dbReference>
<evidence type="ECO:0000256" key="2">
    <source>
        <dbReference type="ARBA" id="ARBA00004613"/>
    </source>
</evidence>
<dbReference type="EC" id="1.14.99.56" evidence="15"/>
<dbReference type="GeneID" id="62156288"/>
<keyword evidence="4" id="KW-0479">Metal-binding</keyword>
<evidence type="ECO:0000256" key="4">
    <source>
        <dbReference type="ARBA" id="ARBA00022723"/>
    </source>
</evidence>
<keyword evidence="3" id="KW-0964">Secreted</keyword>
<keyword evidence="6" id="KW-0136">Cellulose degradation</keyword>
<evidence type="ECO:0000256" key="7">
    <source>
        <dbReference type="ARBA" id="ARBA00023002"/>
    </source>
</evidence>
<protein>
    <recommendedName>
        <fullName evidence="15">lytic cellulose monooxygenase (C4-dehydrogenating)</fullName>
        <ecNumber evidence="15">1.14.99.56</ecNumber>
    </recommendedName>
</protein>
<evidence type="ECO:0000256" key="15">
    <source>
        <dbReference type="ARBA" id="ARBA00047174"/>
    </source>
</evidence>
<organism evidence="18 19">
    <name type="scientific">Colletotrichum karsti</name>
    <dbReference type="NCBI Taxonomy" id="1095194"/>
    <lineage>
        <taxon>Eukaryota</taxon>
        <taxon>Fungi</taxon>
        <taxon>Dikarya</taxon>
        <taxon>Ascomycota</taxon>
        <taxon>Pezizomycotina</taxon>
        <taxon>Sordariomycetes</taxon>
        <taxon>Hypocreomycetidae</taxon>
        <taxon>Glomerellales</taxon>
        <taxon>Glomerellaceae</taxon>
        <taxon>Colletotrichum</taxon>
        <taxon>Colletotrichum boninense species complex</taxon>
    </lineage>
</organism>
<dbReference type="CDD" id="cd21175">
    <property type="entry name" value="LPMO_AA9"/>
    <property type="match status" value="2"/>
</dbReference>
<dbReference type="AlphaFoldDB" id="A0A9P6IFC5"/>
<gene>
    <name evidence="18" type="ORF">CkaCkLH20_00494</name>
</gene>
<dbReference type="EMBL" id="JAATWM020000001">
    <property type="protein sequence ID" value="KAF9882458.1"/>
    <property type="molecule type" value="Genomic_DNA"/>
</dbReference>
<dbReference type="GO" id="GO:0030245">
    <property type="term" value="P:cellulose catabolic process"/>
    <property type="evidence" value="ECO:0007669"/>
    <property type="project" value="UniProtKB-KW"/>
</dbReference>
<feature type="domain" description="Auxiliary Activity family 9 catalytic" evidence="17">
    <location>
        <begin position="247"/>
        <end position="447"/>
    </location>
</feature>
<dbReference type="GO" id="GO:0046872">
    <property type="term" value="F:metal ion binding"/>
    <property type="evidence" value="ECO:0007669"/>
    <property type="project" value="UniProtKB-KW"/>
</dbReference>
<comment type="catalytic activity">
    <reaction evidence="14">
        <text>[(1-&gt;4)-beta-D-glucosyl]n+m + reduced acceptor + O2 = 4-dehydro-beta-D-glucosyl-[(1-&gt;4)-beta-D-glucosyl]n-1 + [(1-&gt;4)-beta-D-glucosyl]m + acceptor + H2O.</text>
        <dbReference type="EC" id="1.14.99.56"/>
    </reaction>
</comment>
<dbReference type="PANTHER" id="PTHR33353">
    <property type="entry name" value="PUTATIVE (AFU_ORTHOLOGUE AFUA_1G12560)-RELATED"/>
    <property type="match status" value="1"/>
</dbReference>
<evidence type="ECO:0000256" key="5">
    <source>
        <dbReference type="ARBA" id="ARBA00022729"/>
    </source>
</evidence>
<keyword evidence="9" id="KW-0503">Monooxygenase</keyword>
<dbReference type="Pfam" id="PF03443">
    <property type="entry name" value="AA9"/>
    <property type="match status" value="2"/>
</dbReference>
<reference evidence="18" key="1">
    <citation type="submission" date="2020-03" db="EMBL/GenBank/DDBJ databases">
        <authorList>
            <person name="He L."/>
        </authorList>
    </citation>
    <scope>NUCLEOTIDE SEQUENCE</scope>
    <source>
        <strain evidence="18">CkLH20</strain>
    </source>
</reference>
<sequence length="457" mass="48551">MKFLTLATVLSVAISDVSAHYIFQQLGVGSTKFGVFEHIRKNTNYNSPVTDLTSKDLRCNEGGASGAQTTVTQVKPGDTFSFTLDTAVYHQGPISLFLSKAPSHVQDYDGSGKWAKFKDFGPTFSNGQATWPMSQIYSHKIPTCLPNGEYLLRIQSLAIHNPYPAGIPQFYISCAQINVTGSSASASSFAPTLDIPGAFKETDPGYTANIYNGLTSYTVPGGKESIMGSFILLLAAFAAFCDLAAAHYRFTSLVVGGVNTGEYVHVRRNTNHNSPVTDVSSKDIVCNAGGLSSGPQTQIATVSAGATVGFVMDQSIYHDGPVIVWLSPAGSTNVTTYDGSGQWAKIWELGAQTGNGQIKFPASNQAAFNFQIPSCTPPGDYLLRIEQIGLHSASTKGGAQFYISCAQIRVTGSGRGSFSPTVRFPGAYTGNEPGILINIYYPVPTTYIIPGGAVAKC</sequence>
<dbReference type="PANTHER" id="PTHR33353:SF10">
    <property type="entry name" value="ENDO-BETA-1,4-GLUCANASE D"/>
    <property type="match status" value="1"/>
</dbReference>
<comment type="cofactor">
    <cofactor evidence="1">
        <name>Cu(2+)</name>
        <dbReference type="ChEBI" id="CHEBI:29036"/>
    </cofactor>
</comment>
<dbReference type="Gene3D" id="2.70.50.70">
    <property type="match status" value="2"/>
</dbReference>
<dbReference type="GO" id="GO:0004497">
    <property type="term" value="F:monooxygenase activity"/>
    <property type="evidence" value="ECO:0007669"/>
    <property type="project" value="UniProtKB-KW"/>
</dbReference>
<evidence type="ECO:0000256" key="14">
    <source>
        <dbReference type="ARBA" id="ARBA00045077"/>
    </source>
</evidence>
<evidence type="ECO:0000256" key="13">
    <source>
        <dbReference type="ARBA" id="ARBA00044502"/>
    </source>
</evidence>
<reference evidence="18" key="2">
    <citation type="submission" date="2020-11" db="EMBL/GenBank/DDBJ databases">
        <title>Whole genome sequencing of Colletotrichum sp.</title>
        <authorList>
            <person name="Li H."/>
        </authorList>
    </citation>
    <scope>NUCLEOTIDE SEQUENCE</scope>
    <source>
        <strain evidence="18">CkLH20</strain>
    </source>
</reference>
<evidence type="ECO:0000256" key="10">
    <source>
        <dbReference type="ARBA" id="ARBA00023157"/>
    </source>
</evidence>
<keyword evidence="19" id="KW-1185">Reference proteome</keyword>
<dbReference type="InterPro" id="IPR005103">
    <property type="entry name" value="AA9_LPMO"/>
</dbReference>
<feature type="signal peptide" evidence="16">
    <location>
        <begin position="1"/>
        <end position="19"/>
    </location>
</feature>
<evidence type="ECO:0000313" key="19">
    <source>
        <dbReference type="Proteomes" id="UP000781932"/>
    </source>
</evidence>
<name>A0A9P6IFC5_9PEZI</name>
<proteinExistence type="inferred from homology"/>
<keyword evidence="12" id="KW-0624">Polysaccharide degradation</keyword>
<evidence type="ECO:0000256" key="8">
    <source>
        <dbReference type="ARBA" id="ARBA00023008"/>
    </source>
</evidence>
<accession>A0A9P6IFC5</accession>
<keyword evidence="5 16" id="KW-0732">Signal</keyword>
<feature type="chain" id="PRO_5040489531" description="lytic cellulose monooxygenase (C4-dehydrogenating)" evidence="16">
    <location>
        <begin position="20"/>
        <end position="457"/>
    </location>
</feature>
<keyword evidence="8" id="KW-0186">Copper</keyword>
<evidence type="ECO:0000313" key="18">
    <source>
        <dbReference type="EMBL" id="KAF9882458.1"/>
    </source>
</evidence>
<evidence type="ECO:0000256" key="6">
    <source>
        <dbReference type="ARBA" id="ARBA00023001"/>
    </source>
</evidence>
<dbReference type="Proteomes" id="UP000781932">
    <property type="component" value="Unassembled WGS sequence"/>
</dbReference>
<evidence type="ECO:0000256" key="1">
    <source>
        <dbReference type="ARBA" id="ARBA00001973"/>
    </source>
</evidence>
<comment type="subcellular location">
    <subcellularLocation>
        <location evidence="2">Secreted</location>
    </subcellularLocation>
</comment>
<evidence type="ECO:0000256" key="16">
    <source>
        <dbReference type="SAM" id="SignalP"/>
    </source>
</evidence>
<keyword evidence="10" id="KW-1015">Disulfide bond</keyword>
<dbReference type="InterPro" id="IPR049892">
    <property type="entry name" value="AA9"/>
</dbReference>
<evidence type="ECO:0000256" key="12">
    <source>
        <dbReference type="ARBA" id="ARBA00023326"/>
    </source>
</evidence>
<evidence type="ECO:0000256" key="3">
    <source>
        <dbReference type="ARBA" id="ARBA00022525"/>
    </source>
</evidence>
<dbReference type="RefSeq" id="XP_038751919.1">
    <property type="nucleotide sequence ID" value="XM_038883214.1"/>
</dbReference>
<dbReference type="OrthoDB" id="6038816at2759"/>
<comment type="caution">
    <text evidence="18">The sequence shown here is derived from an EMBL/GenBank/DDBJ whole genome shotgun (WGS) entry which is preliminary data.</text>
</comment>
<keyword evidence="7" id="KW-0560">Oxidoreductase</keyword>
<evidence type="ECO:0000256" key="9">
    <source>
        <dbReference type="ARBA" id="ARBA00023033"/>
    </source>
</evidence>
<comment type="similarity">
    <text evidence="13">Belongs to the polysaccharide monooxygenase AA9 family.</text>
</comment>
<evidence type="ECO:0000259" key="17">
    <source>
        <dbReference type="Pfam" id="PF03443"/>
    </source>
</evidence>
<feature type="domain" description="Auxiliary Activity family 9 catalytic" evidence="17">
    <location>
        <begin position="20"/>
        <end position="215"/>
    </location>
</feature>